<dbReference type="SUPFAM" id="SSF57850">
    <property type="entry name" value="RING/U-box"/>
    <property type="match status" value="1"/>
</dbReference>
<dbReference type="SMART" id="SM00184">
    <property type="entry name" value="RING"/>
    <property type="match status" value="1"/>
</dbReference>
<dbReference type="EC" id="2.3.2.27" evidence="3"/>
<comment type="catalytic activity">
    <reaction evidence="1">
        <text>S-ubiquitinyl-[E2 ubiquitin-conjugating enzyme]-L-cysteine + [acceptor protein]-L-lysine = [E2 ubiquitin-conjugating enzyme]-L-cysteine + N(6)-ubiquitinyl-[acceptor protein]-L-lysine.</text>
        <dbReference type="EC" id="2.3.2.27"/>
    </reaction>
</comment>
<gene>
    <name evidence="12" type="ORF">CRG98_003087</name>
</gene>
<dbReference type="InterPro" id="IPR001841">
    <property type="entry name" value="Znf_RING"/>
</dbReference>
<keyword evidence="13" id="KW-1185">Reference proteome</keyword>
<evidence type="ECO:0000256" key="9">
    <source>
        <dbReference type="ARBA" id="ARBA00022989"/>
    </source>
</evidence>
<evidence type="ECO:0000256" key="5">
    <source>
        <dbReference type="ARBA" id="ARBA00022692"/>
    </source>
</evidence>
<keyword evidence="4" id="KW-0808">Transferase</keyword>
<dbReference type="PANTHER" id="PTHR46905">
    <property type="entry name" value="RING-H2 FINGER PROTEIN ATL78"/>
    <property type="match status" value="1"/>
</dbReference>
<dbReference type="PROSITE" id="PS50089">
    <property type="entry name" value="ZF_RING_2"/>
    <property type="match status" value="1"/>
</dbReference>
<dbReference type="Gene3D" id="3.30.40.10">
    <property type="entry name" value="Zinc/RING finger domain, C3HC4 (zinc finger)"/>
    <property type="match status" value="1"/>
</dbReference>
<dbReference type="OrthoDB" id="8062037at2759"/>
<evidence type="ECO:0000313" key="13">
    <source>
        <dbReference type="Proteomes" id="UP000233551"/>
    </source>
</evidence>
<keyword evidence="9" id="KW-1133">Transmembrane helix</keyword>
<comment type="subcellular location">
    <subcellularLocation>
        <location evidence="2">Membrane</location>
        <topology evidence="2">Single-pass membrane protein</topology>
    </subcellularLocation>
</comment>
<dbReference type="GO" id="GO:0016020">
    <property type="term" value="C:membrane"/>
    <property type="evidence" value="ECO:0007669"/>
    <property type="project" value="UniProtKB-SubCell"/>
</dbReference>
<organism evidence="12 13">
    <name type="scientific">Punica granatum</name>
    <name type="common">Pomegranate</name>
    <dbReference type="NCBI Taxonomy" id="22663"/>
    <lineage>
        <taxon>Eukaryota</taxon>
        <taxon>Viridiplantae</taxon>
        <taxon>Streptophyta</taxon>
        <taxon>Embryophyta</taxon>
        <taxon>Tracheophyta</taxon>
        <taxon>Spermatophyta</taxon>
        <taxon>Magnoliopsida</taxon>
        <taxon>eudicotyledons</taxon>
        <taxon>Gunneridae</taxon>
        <taxon>Pentapetalae</taxon>
        <taxon>rosids</taxon>
        <taxon>malvids</taxon>
        <taxon>Myrtales</taxon>
        <taxon>Lythraceae</taxon>
        <taxon>Punica</taxon>
    </lineage>
</organism>
<dbReference type="STRING" id="22663.A0A2I0L8T0"/>
<dbReference type="InterPro" id="IPR013083">
    <property type="entry name" value="Znf_RING/FYVE/PHD"/>
</dbReference>
<evidence type="ECO:0000256" key="10">
    <source>
        <dbReference type="ARBA" id="ARBA00023136"/>
    </source>
</evidence>
<reference evidence="12 13" key="1">
    <citation type="submission" date="2017-11" db="EMBL/GenBank/DDBJ databases">
        <title>De-novo sequencing of pomegranate (Punica granatum L.) genome.</title>
        <authorList>
            <person name="Akparov Z."/>
            <person name="Amiraslanov A."/>
            <person name="Hajiyeva S."/>
            <person name="Abbasov M."/>
            <person name="Kaur K."/>
            <person name="Hamwieh A."/>
            <person name="Solovyev V."/>
            <person name="Salamov A."/>
            <person name="Braich B."/>
            <person name="Kosarev P."/>
            <person name="Mahmoud A."/>
            <person name="Hajiyev E."/>
            <person name="Babayeva S."/>
            <person name="Izzatullayeva V."/>
            <person name="Mammadov A."/>
            <person name="Mammadov A."/>
            <person name="Sharifova S."/>
            <person name="Ojaghi J."/>
            <person name="Eynullazada K."/>
            <person name="Bayramov B."/>
            <person name="Abdulazimova A."/>
            <person name="Shahmuradov I."/>
        </authorList>
    </citation>
    <scope>NUCLEOTIDE SEQUENCE [LARGE SCALE GENOMIC DNA]</scope>
    <source>
        <strain evidence="13">cv. AG2017</strain>
        <tissue evidence="12">Leaf</tissue>
    </source>
</reference>
<keyword evidence="10" id="KW-0472">Membrane</keyword>
<protein>
    <recommendedName>
        <fullName evidence="3">RING-type E3 ubiquitin transferase</fullName>
        <ecNumber evidence="3">2.3.2.27</ecNumber>
    </recommendedName>
</protein>
<dbReference type="GO" id="GO:0061630">
    <property type="term" value="F:ubiquitin protein ligase activity"/>
    <property type="evidence" value="ECO:0007669"/>
    <property type="project" value="UniProtKB-EC"/>
</dbReference>
<comment type="caution">
    <text evidence="12">The sequence shown here is derived from an EMBL/GenBank/DDBJ whole genome shotgun (WGS) entry which is preliminary data.</text>
</comment>
<evidence type="ECO:0000256" key="4">
    <source>
        <dbReference type="ARBA" id="ARBA00022679"/>
    </source>
</evidence>
<proteinExistence type="inferred from homology"/>
<dbReference type="UniPathway" id="UPA00143"/>
<evidence type="ECO:0000256" key="11">
    <source>
        <dbReference type="ARBA" id="ARBA00024209"/>
    </source>
</evidence>
<dbReference type="Proteomes" id="UP000233551">
    <property type="component" value="Unassembled WGS sequence"/>
</dbReference>
<evidence type="ECO:0000256" key="2">
    <source>
        <dbReference type="ARBA" id="ARBA00004167"/>
    </source>
</evidence>
<dbReference type="AlphaFoldDB" id="A0A2I0L8T0"/>
<evidence type="ECO:0000256" key="6">
    <source>
        <dbReference type="ARBA" id="ARBA00022723"/>
    </source>
</evidence>
<dbReference type="Pfam" id="PF13639">
    <property type="entry name" value="zf-RING_2"/>
    <property type="match status" value="1"/>
</dbReference>
<dbReference type="GO" id="GO:0016567">
    <property type="term" value="P:protein ubiquitination"/>
    <property type="evidence" value="ECO:0007669"/>
    <property type="project" value="UniProtKB-UniPathway"/>
</dbReference>
<dbReference type="PANTHER" id="PTHR46905:SF1">
    <property type="entry name" value="RING-TYPE E3 UBIQUITIN TRANSFERASE"/>
    <property type="match status" value="1"/>
</dbReference>
<comment type="similarity">
    <text evidence="11">Belongs to the RING-type zinc finger family. ATL subfamily.</text>
</comment>
<evidence type="ECO:0000313" key="12">
    <source>
        <dbReference type="EMBL" id="PKI76536.1"/>
    </source>
</evidence>
<dbReference type="InterPro" id="IPR044602">
    <property type="entry name" value="ATL10/ATL72-79-like"/>
</dbReference>
<keyword evidence="6" id="KW-0479">Metal-binding</keyword>
<name>A0A2I0L8T0_PUNGR</name>
<evidence type="ECO:0000256" key="3">
    <source>
        <dbReference type="ARBA" id="ARBA00012483"/>
    </source>
</evidence>
<keyword evidence="7" id="KW-0833">Ubl conjugation pathway</keyword>
<evidence type="ECO:0000256" key="7">
    <source>
        <dbReference type="ARBA" id="ARBA00022786"/>
    </source>
</evidence>
<dbReference type="GO" id="GO:0008270">
    <property type="term" value="F:zinc ion binding"/>
    <property type="evidence" value="ECO:0007669"/>
    <property type="project" value="UniProtKB-KW"/>
</dbReference>
<keyword evidence="5" id="KW-0812">Transmembrane</keyword>
<dbReference type="EMBL" id="PGOL01000113">
    <property type="protein sequence ID" value="PKI76536.1"/>
    <property type="molecule type" value="Genomic_DNA"/>
</dbReference>
<sequence length="197" mass="20990">MRPAPLPAATAMAQHLIRLTSSPPALPPPVTTCIPHGGCKWRPPSSSSSSGTLGDFQAYAAIAVIILLCALICALALHGAVRCFLRRPLEQDPRPPKHSGEAMAAPICPGPAVAFSPGMDMAGGEECAICLTEFVEGEEIRLMAECRHGFHGMCIERWLRSHSSCPNCRRNCLVVNVDVDNAEAGQASFPVPAQQHF</sequence>
<evidence type="ECO:0000256" key="8">
    <source>
        <dbReference type="ARBA" id="ARBA00022833"/>
    </source>
</evidence>
<keyword evidence="8" id="KW-0862">Zinc</keyword>
<evidence type="ECO:0000256" key="1">
    <source>
        <dbReference type="ARBA" id="ARBA00000900"/>
    </source>
</evidence>
<dbReference type="GeneID" id="116205091"/>
<accession>A0A2I0L8T0</accession>